<evidence type="ECO:0000313" key="2">
    <source>
        <dbReference type="EMBL" id="KAH8029759.1"/>
    </source>
</evidence>
<organism evidence="2 3">
    <name type="scientific">Rhipicephalus microplus</name>
    <name type="common">Cattle tick</name>
    <name type="synonym">Boophilus microplus</name>
    <dbReference type="NCBI Taxonomy" id="6941"/>
    <lineage>
        <taxon>Eukaryota</taxon>
        <taxon>Metazoa</taxon>
        <taxon>Ecdysozoa</taxon>
        <taxon>Arthropoda</taxon>
        <taxon>Chelicerata</taxon>
        <taxon>Arachnida</taxon>
        <taxon>Acari</taxon>
        <taxon>Parasitiformes</taxon>
        <taxon>Ixodida</taxon>
        <taxon>Ixodoidea</taxon>
        <taxon>Ixodidae</taxon>
        <taxon>Rhipicephalinae</taxon>
        <taxon>Rhipicephalus</taxon>
        <taxon>Boophilus</taxon>
    </lineage>
</organism>
<evidence type="ECO:0000259" key="1">
    <source>
        <dbReference type="Pfam" id="PF14529"/>
    </source>
</evidence>
<dbReference type="SUPFAM" id="SSF56219">
    <property type="entry name" value="DNase I-like"/>
    <property type="match status" value="1"/>
</dbReference>
<reference evidence="2" key="2">
    <citation type="submission" date="2021-09" db="EMBL/GenBank/DDBJ databases">
        <authorList>
            <person name="Jia N."/>
            <person name="Wang J."/>
            <person name="Shi W."/>
            <person name="Du L."/>
            <person name="Sun Y."/>
            <person name="Zhan W."/>
            <person name="Jiang J."/>
            <person name="Wang Q."/>
            <person name="Zhang B."/>
            <person name="Ji P."/>
            <person name="Sakyi L.B."/>
            <person name="Cui X."/>
            <person name="Yuan T."/>
            <person name="Jiang B."/>
            <person name="Yang W."/>
            <person name="Lam T.T.-Y."/>
            <person name="Chang Q."/>
            <person name="Ding S."/>
            <person name="Wang X."/>
            <person name="Zhu J."/>
            <person name="Ruan X."/>
            <person name="Zhao L."/>
            <person name="Wei J."/>
            <person name="Que T."/>
            <person name="Du C."/>
            <person name="Cheng J."/>
            <person name="Dai P."/>
            <person name="Han X."/>
            <person name="Huang E."/>
            <person name="Gao Y."/>
            <person name="Liu J."/>
            <person name="Shao H."/>
            <person name="Ye R."/>
            <person name="Li L."/>
            <person name="Wei W."/>
            <person name="Wang X."/>
            <person name="Wang C."/>
            <person name="Huo Q."/>
            <person name="Li W."/>
            <person name="Guo W."/>
            <person name="Chen H."/>
            <person name="Chen S."/>
            <person name="Zhou L."/>
            <person name="Zhou L."/>
            <person name="Ni X."/>
            <person name="Tian J."/>
            <person name="Zhou Y."/>
            <person name="Sheng Y."/>
            <person name="Liu T."/>
            <person name="Pan Y."/>
            <person name="Xia L."/>
            <person name="Li J."/>
            <person name="Zhao F."/>
            <person name="Cao W."/>
        </authorList>
    </citation>
    <scope>NUCLEOTIDE SEQUENCE</scope>
    <source>
        <strain evidence="2">Rmic-2018</strain>
        <tissue evidence="2">Larvae</tissue>
    </source>
</reference>
<dbReference type="GO" id="GO:0003824">
    <property type="term" value="F:catalytic activity"/>
    <property type="evidence" value="ECO:0007669"/>
    <property type="project" value="InterPro"/>
</dbReference>
<comment type="caution">
    <text evidence="2">The sequence shown here is derived from an EMBL/GenBank/DDBJ whole genome shotgun (WGS) entry which is preliminary data.</text>
</comment>
<protein>
    <recommendedName>
        <fullName evidence="1">Endonuclease/exonuclease/phosphatase domain-containing protein</fullName>
    </recommendedName>
</protein>
<accession>A0A9J6E5K9</accession>
<name>A0A9J6E5K9_RHIMP</name>
<dbReference type="InterPro" id="IPR036691">
    <property type="entry name" value="Endo/exonu/phosph_ase_sf"/>
</dbReference>
<dbReference type="InterPro" id="IPR005135">
    <property type="entry name" value="Endo/exonuclease/phosphatase"/>
</dbReference>
<dbReference type="Gene3D" id="3.60.10.10">
    <property type="entry name" value="Endonuclease/exonuclease/phosphatase"/>
    <property type="match status" value="1"/>
</dbReference>
<gene>
    <name evidence="2" type="ORF">HPB51_003711</name>
</gene>
<proteinExistence type="predicted"/>
<feature type="domain" description="Endonuclease/exonuclease/phosphatase" evidence="1">
    <location>
        <begin position="75"/>
        <end position="141"/>
    </location>
</feature>
<dbReference type="EMBL" id="JABSTU010000005">
    <property type="protein sequence ID" value="KAH8029759.1"/>
    <property type="molecule type" value="Genomic_DNA"/>
</dbReference>
<keyword evidence="3" id="KW-1185">Reference proteome</keyword>
<sequence length="157" mass="17243">MSRLPARSTVFSCEEDPVVIVVVGRLPFDLCPVMLSKHVVGVYGQSRDSHFTKVSVYAPPHKPINWTLQGLRAGDERGAQVIEFTAAAGLAVTNDPQSKPTYEMAYAANWIDRTLAKPSILTSAYVWIVRSDVTHSEHKNIAVRIGSDEAGAHKRLT</sequence>
<dbReference type="AlphaFoldDB" id="A0A9J6E5K9"/>
<dbReference type="Pfam" id="PF14529">
    <property type="entry name" value="Exo_endo_phos_2"/>
    <property type="match status" value="1"/>
</dbReference>
<evidence type="ECO:0000313" key="3">
    <source>
        <dbReference type="Proteomes" id="UP000821866"/>
    </source>
</evidence>
<dbReference type="Proteomes" id="UP000821866">
    <property type="component" value="Chromosome 3"/>
</dbReference>
<reference evidence="2" key="1">
    <citation type="journal article" date="2020" name="Cell">
        <title>Large-Scale Comparative Analyses of Tick Genomes Elucidate Their Genetic Diversity and Vector Capacities.</title>
        <authorList>
            <consortium name="Tick Genome and Microbiome Consortium (TIGMIC)"/>
            <person name="Jia N."/>
            <person name="Wang J."/>
            <person name="Shi W."/>
            <person name="Du L."/>
            <person name="Sun Y."/>
            <person name="Zhan W."/>
            <person name="Jiang J.F."/>
            <person name="Wang Q."/>
            <person name="Zhang B."/>
            <person name="Ji P."/>
            <person name="Bell-Sakyi L."/>
            <person name="Cui X.M."/>
            <person name="Yuan T.T."/>
            <person name="Jiang B.G."/>
            <person name="Yang W.F."/>
            <person name="Lam T.T."/>
            <person name="Chang Q.C."/>
            <person name="Ding S.J."/>
            <person name="Wang X.J."/>
            <person name="Zhu J.G."/>
            <person name="Ruan X.D."/>
            <person name="Zhao L."/>
            <person name="Wei J.T."/>
            <person name="Ye R.Z."/>
            <person name="Que T.C."/>
            <person name="Du C.H."/>
            <person name="Zhou Y.H."/>
            <person name="Cheng J.X."/>
            <person name="Dai P.F."/>
            <person name="Guo W.B."/>
            <person name="Han X.H."/>
            <person name="Huang E.J."/>
            <person name="Li L.F."/>
            <person name="Wei W."/>
            <person name="Gao Y.C."/>
            <person name="Liu J.Z."/>
            <person name="Shao H.Z."/>
            <person name="Wang X."/>
            <person name="Wang C.C."/>
            <person name="Yang T.C."/>
            <person name="Huo Q.B."/>
            <person name="Li W."/>
            <person name="Chen H.Y."/>
            <person name="Chen S.E."/>
            <person name="Zhou L.G."/>
            <person name="Ni X.B."/>
            <person name="Tian J.H."/>
            <person name="Sheng Y."/>
            <person name="Liu T."/>
            <person name="Pan Y.S."/>
            <person name="Xia L.Y."/>
            <person name="Li J."/>
            <person name="Zhao F."/>
            <person name="Cao W.C."/>
        </authorList>
    </citation>
    <scope>NUCLEOTIDE SEQUENCE</scope>
    <source>
        <strain evidence="2">Rmic-2018</strain>
    </source>
</reference>